<dbReference type="Pfam" id="PF13360">
    <property type="entry name" value="PQQ_2"/>
    <property type="match status" value="2"/>
</dbReference>
<name>A0A9D1X9X5_9BACT</name>
<dbReference type="InterPro" id="IPR002372">
    <property type="entry name" value="PQQ_rpt_dom"/>
</dbReference>
<feature type="domain" description="Pyrrolo-quinoline quinone repeat" evidence="2">
    <location>
        <begin position="55"/>
        <end position="180"/>
    </location>
</feature>
<evidence type="ECO:0000256" key="1">
    <source>
        <dbReference type="SAM" id="SignalP"/>
    </source>
</evidence>
<dbReference type="InterPro" id="IPR018391">
    <property type="entry name" value="PQQ_b-propeller_rpt"/>
</dbReference>
<dbReference type="SUPFAM" id="SSF50998">
    <property type="entry name" value="Quinoprotein alcohol dehydrogenase-like"/>
    <property type="match status" value="1"/>
</dbReference>
<sequence length="385" mass="42295">MRGWLVCCIALLGVLVACSDGKEKGNRDVMSWPLFRGNAKLSGYTSLSLPDRVDLLWTYKTATRTVSSPVVKSGVTYWCDKKGRIHGVDLEGKSVFEFDMDTNVEATPMIDDSVLYIGRIDGYLTAISLSKGDSLWNFETLGQISASPNVTDFKGTRAVVVGSYDNYLYCLDSANGQELNRFESGYYINGAVALWKKHVIFGGCDSWLRMVDCETGALKDSILLDAYIPASPACFGQYCYVGDYSGNIYEIELSAEQGFLNSRKLLKSDEENGSFVSVPAVDSGNIYVLSGDRYLYAINRVDGEKLWRYLLKGQVGESSPVVCDGKVLICTKTGIVSILDAVTGELLWEYDTGEQIIGSPAVIKDHFLVLSSKGTLFCFGKGKKK</sequence>
<dbReference type="SMART" id="SM00564">
    <property type="entry name" value="PQQ"/>
    <property type="match status" value="5"/>
</dbReference>
<dbReference type="EMBL" id="DXEL01000065">
    <property type="protein sequence ID" value="HIX75246.1"/>
    <property type="molecule type" value="Genomic_DNA"/>
</dbReference>
<accession>A0A9D1X9X5</accession>
<evidence type="ECO:0000259" key="2">
    <source>
        <dbReference type="Pfam" id="PF13360"/>
    </source>
</evidence>
<proteinExistence type="predicted"/>
<feature type="domain" description="Pyrrolo-quinoline quinone repeat" evidence="2">
    <location>
        <begin position="277"/>
        <end position="376"/>
    </location>
</feature>
<dbReference type="Gene3D" id="2.130.10.10">
    <property type="entry name" value="YVTN repeat-like/Quinoprotein amine dehydrogenase"/>
    <property type="match status" value="2"/>
</dbReference>
<dbReference type="InterPro" id="IPR011047">
    <property type="entry name" value="Quinoprotein_ADH-like_sf"/>
</dbReference>
<dbReference type="AlphaFoldDB" id="A0A9D1X9X5"/>
<reference evidence="3" key="2">
    <citation type="submission" date="2021-04" db="EMBL/GenBank/DDBJ databases">
        <authorList>
            <person name="Gilroy R."/>
        </authorList>
    </citation>
    <scope>NUCLEOTIDE SEQUENCE</scope>
    <source>
        <strain evidence="3">ChiGjej6B6-14162</strain>
    </source>
</reference>
<feature type="chain" id="PRO_5039500467" evidence="1">
    <location>
        <begin position="20"/>
        <end position="385"/>
    </location>
</feature>
<dbReference type="InterPro" id="IPR015943">
    <property type="entry name" value="WD40/YVTN_repeat-like_dom_sf"/>
</dbReference>
<evidence type="ECO:0000313" key="4">
    <source>
        <dbReference type="Proteomes" id="UP000886740"/>
    </source>
</evidence>
<feature type="signal peptide" evidence="1">
    <location>
        <begin position="1"/>
        <end position="19"/>
    </location>
</feature>
<protein>
    <submittedName>
        <fullName evidence="3">PQQ-binding-like beta-propeller repeat protein</fullName>
    </submittedName>
</protein>
<comment type="caution">
    <text evidence="3">The sequence shown here is derived from an EMBL/GenBank/DDBJ whole genome shotgun (WGS) entry which is preliminary data.</text>
</comment>
<gene>
    <name evidence="3" type="ORF">H9977_09485</name>
</gene>
<reference evidence="3" key="1">
    <citation type="journal article" date="2021" name="PeerJ">
        <title>Extensive microbial diversity within the chicken gut microbiome revealed by metagenomics and culture.</title>
        <authorList>
            <person name="Gilroy R."/>
            <person name="Ravi A."/>
            <person name="Getino M."/>
            <person name="Pursley I."/>
            <person name="Horton D.L."/>
            <person name="Alikhan N.F."/>
            <person name="Baker D."/>
            <person name="Gharbi K."/>
            <person name="Hall N."/>
            <person name="Watson M."/>
            <person name="Adriaenssens E.M."/>
            <person name="Foster-Nyarko E."/>
            <person name="Jarju S."/>
            <person name="Secka A."/>
            <person name="Antonio M."/>
            <person name="Oren A."/>
            <person name="Chaudhuri R.R."/>
            <person name="La Ragione R."/>
            <person name="Hildebrand F."/>
            <person name="Pallen M.J."/>
        </authorList>
    </citation>
    <scope>NUCLEOTIDE SEQUENCE</scope>
    <source>
        <strain evidence="3">ChiGjej6B6-14162</strain>
    </source>
</reference>
<dbReference type="Proteomes" id="UP000886740">
    <property type="component" value="Unassembled WGS sequence"/>
</dbReference>
<dbReference type="PROSITE" id="PS51257">
    <property type="entry name" value="PROKAR_LIPOPROTEIN"/>
    <property type="match status" value="1"/>
</dbReference>
<organism evidence="3 4">
    <name type="scientific">Candidatus Parabacteroides intestinipullorum</name>
    <dbReference type="NCBI Taxonomy" id="2838723"/>
    <lineage>
        <taxon>Bacteria</taxon>
        <taxon>Pseudomonadati</taxon>
        <taxon>Bacteroidota</taxon>
        <taxon>Bacteroidia</taxon>
        <taxon>Bacteroidales</taxon>
        <taxon>Tannerellaceae</taxon>
        <taxon>Parabacteroides</taxon>
    </lineage>
</organism>
<dbReference type="PANTHER" id="PTHR34512">
    <property type="entry name" value="CELL SURFACE PROTEIN"/>
    <property type="match status" value="1"/>
</dbReference>
<keyword evidence="1" id="KW-0732">Signal</keyword>
<dbReference type="PANTHER" id="PTHR34512:SF30">
    <property type="entry name" value="OUTER MEMBRANE PROTEIN ASSEMBLY FACTOR BAMB"/>
    <property type="match status" value="1"/>
</dbReference>
<evidence type="ECO:0000313" key="3">
    <source>
        <dbReference type="EMBL" id="HIX75246.1"/>
    </source>
</evidence>